<dbReference type="EMBL" id="QICB01000006">
    <property type="protein sequence ID" value="RNL19167.1"/>
    <property type="molecule type" value="Genomic_DNA"/>
</dbReference>
<dbReference type="NCBIfam" id="TIGR00762">
    <property type="entry name" value="DegV"/>
    <property type="match status" value="1"/>
</dbReference>
<keyword evidence="1" id="KW-0446">Lipid-binding</keyword>
<evidence type="ECO:0000313" key="2">
    <source>
        <dbReference type="EMBL" id="RNL19167.1"/>
    </source>
</evidence>
<dbReference type="Proteomes" id="UP000267368">
    <property type="component" value="Unassembled WGS sequence"/>
</dbReference>
<dbReference type="InterPro" id="IPR043168">
    <property type="entry name" value="DegV_C"/>
</dbReference>
<gene>
    <name evidence="2" type="ORF">DMP07_07435</name>
</gene>
<evidence type="ECO:0000256" key="1">
    <source>
        <dbReference type="ARBA" id="ARBA00023121"/>
    </source>
</evidence>
<dbReference type="Gene3D" id="3.30.1180.10">
    <property type="match status" value="1"/>
</dbReference>
<dbReference type="PANTHER" id="PTHR33434:SF2">
    <property type="entry name" value="FATTY ACID-BINDING PROTEIN TM_1468"/>
    <property type="match status" value="1"/>
</dbReference>
<dbReference type="PANTHER" id="PTHR33434">
    <property type="entry name" value="DEGV DOMAIN-CONTAINING PROTEIN DR_1986-RELATED"/>
    <property type="match status" value="1"/>
</dbReference>
<dbReference type="Pfam" id="PF02645">
    <property type="entry name" value="DegV"/>
    <property type="match status" value="1"/>
</dbReference>
<dbReference type="SUPFAM" id="SSF82549">
    <property type="entry name" value="DAK1/DegV-like"/>
    <property type="match status" value="1"/>
</dbReference>
<evidence type="ECO:0000313" key="3">
    <source>
        <dbReference type="Proteomes" id="UP000267368"/>
    </source>
</evidence>
<keyword evidence="3" id="KW-1185">Reference proteome</keyword>
<organism evidence="2 3">
    <name type="scientific">Slackia faecicanis</name>
    <dbReference type="NCBI Taxonomy" id="255723"/>
    <lineage>
        <taxon>Bacteria</taxon>
        <taxon>Bacillati</taxon>
        <taxon>Actinomycetota</taxon>
        <taxon>Coriobacteriia</taxon>
        <taxon>Eggerthellales</taxon>
        <taxon>Eggerthellaceae</taxon>
        <taxon>Slackia</taxon>
    </lineage>
</organism>
<dbReference type="GO" id="GO:0008289">
    <property type="term" value="F:lipid binding"/>
    <property type="evidence" value="ECO:0007669"/>
    <property type="project" value="UniProtKB-KW"/>
</dbReference>
<proteinExistence type="predicted"/>
<name>A0A3N0AFR3_9ACTN</name>
<dbReference type="PROSITE" id="PS51482">
    <property type="entry name" value="DEGV"/>
    <property type="match status" value="1"/>
</dbReference>
<sequence>MQSRKRDRMEKAQKIAVITDSCSDVPVELAAELGIYVVALHINYHDASYRDRVDIQPDEVYARFSEEIPRTSTPSPSDVAEAFDTMVAEGVTHVIGVTISSGLSGTYNLFKSVATGYRDLTVEIVDTKRIGLGSGLTAVEAARLAKQGVPFEEIIERAYRSAQSTYAYFCVDTLEYLYKGGRISKAVYSIGSALDVRPIIACNDEGVYVPVAKAHGRKASLKKALSIVKKKAAGAKRYRFAVVHGGAYEEARELFEQGCEAMSDAEEFVFEQISPALVVHTGPGLIGIGVQILD</sequence>
<reference evidence="3" key="1">
    <citation type="submission" date="2018-05" db="EMBL/GenBank/DDBJ databases">
        <title>Genome Sequencing of selected type strains of the family Eggerthellaceae.</title>
        <authorList>
            <person name="Danylec N."/>
            <person name="Stoll D.A."/>
            <person name="Doetsch A."/>
            <person name="Huch M."/>
        </authorList>
    </citation>
    <scope>NUCLEOTIDE SEQUENCE [LARGE SCALE GENOMIC DNA]</scope>
    <source>
        <strain evidence="3">DSM 17537</strain>
    </source>
</reference>
<protein>
    <submittedName>
        <fullName evidence="2">DegV family protein</fullName>
    </submittedName>
</protein>
<dbReference type="AlphaFoldDB" id="A0A3N0AFR3"/>
<comment type="caution">
    <text evidence="2">The sequence shown here is derived from an EMBL/GenBank/DDBJ whole genome shotgun (WGS) entry which is preliminary data.</text>
</comment>
<dbReference type="Gene3D" id="3.40.50.10170">
    <property type="match status" value="1"/>
</dbReference>
<dbReference type="InterPro" id="IPR050270">
    <property type="entry name" value="DegV_domain_contain"/>
</dbReference>
<dbReference type="InterPro" id="IPR003797">
    <property type="entry name" value="DegV"/>
</dbReference>
<accession>A0A3N0AFR3</accession>